<comment type="caution">
    <text evidence="2">The sequence shown here is derived from an EMBL/GenBank/DDBJ whole genome shotgun (WGS) entry which is preliminary data.</text>
</comment>
<name>A0A2N6LNA0_9CYAN</name>
<keyword evidence="1" id="KW-1133">Transmembrane helix</keyword>
<sequence length="74" mass="8435">MLEIGWFSAKLFLKGKLIRDPQYFWQQTAIGAAIGLILLIVPLFLHFPLWLTVILSSIATGAIMPFLLQDFKMK</sequence>
<accession>A0A2N6LNA0</accession>
<dbReference type="AlphaFoldDB" id="A0A2N6LNA0"/>
<evidence type="ECO:0000256" key="1">
    <source>
        <dbReference type="SAM" id="Phobius"/>
    </source>
</evidence>
<dbReference type="EMBL" id="NMQE01000063">
    <property type="protein sequence ID" value="PMB26962.1"/>
    <property type="molecule type" value="Genomic_DNA"/>
</dbReference>
<evidence type="ECO:0000313" key="3">
    <source>
        <dbReference type="Proteomes" id="UP000235081"/>
    </source>
</evidence>
<protein>
    <submittedName>
        <fullName evidence="2">Uncharacterized protein</fullName>
    </submittedName>
</protein>
<dbReference type="RefSeq" id="WP_102180305.1">
    <property type="nucleotide sequence ID" value="NZ_NMQE01000063.1"/>
</dbReference>
<reference evidence="2 3" key="1">
    <citation type="submission" date="2017-07" db="EMBL/GenBank/DDBJ databases">
        <title>Genomes of Fischerella (Mastigocladus) sp. strains.</title>
        <authorList>
            <person name="Miller S.R."/>
        </authorList>
    </citation>
    <scope>NUCLEOTIDE SEQUENCE [LARGE SCALE GENOMIC DNA]</scope>
    <source>
        <strain evidence="2 3">CCMEE 5318</strain>
    </source>
</reference>
<feature type="transmembrane region" description="Helical" evidence="1">
    <location>
        <begin position="23"/>
        <end position="41"/>
    </location>
</feature>
<dbReference type="Proteomes" id="UP000235081">
    <property type="component" value="Unassembled WGS sequence"/>
</dbReference>
<proteinExistence type="predicted"/>
<evidence type="ECO:0000313" key="2">
    <source>
        <dbReference type="EMBL" id="PMB26962.1"/>
    </source>
</evidence>
<keyword evidence="1" id="KW-0472">Membrane</keyword>
<gene>
    <name evidence="2" type="ORF">CEN46_02470</name>
</gene>
<feature type="transmembrane region" description="Helical" evidence="1">
    <location>
        <begin position="47"/>
        <end position="68"/>
    </location>
</feature>
<organism evidence="2 3">
    <name type="scientific">Fischerella thermalis CCMEE 5318</name>
    <dbReference type="NCBI Taxonomy" id="2019666"/>
    <lineage>
        <taxon>Bacteria</taxon>
        <taxon>Bacillati</taxon>
        <taxon>Cyanobacteriota</taxon>
        <taxon>Cyanophyceae</taxon>
        <taxon>Nostocales</taxon>
        <taxon>Hapalosiphonaceae</taxon>
        <taxon>Fischerella</taxon>
    </lineage>
</organism>
<keyword evidence="1" id="KW-0812">Transmembrane</keyword>